<evidence type="ECO:0000256" key="2">
    <source>
        <dbReference type="ARBA" id="ARBA00022837"/>
    </source>
</evidence>
<keyword evidence="1" id="KW-0479">Metal-binding</keyword>
<evidence type="ECO:0000259" key="3">
    <source>
        <dbReference type="PROSITE" id="PS50222"/>
    </source>
</evidence>
<dbReference type="SUPFAM" id="SSF47473">
    <property type="entry name" value="EF-hand"/>
    <property type="match status" value="1"/>
</dbReference>
<dbReference type="SMART" id="SM00054">
    <property type="entry name" value="EFh"/>
    <property type="match status" value="1"/>
</dbReference>
<evidence type="ECO:0000256" key="1">
    <source>
        <dbReference type="ARBA" id="ARBA00022723"/>
    </source>
</evidence>
<dbReference type="SMART" id="SM01394">
    <property type="entry name" value="S_100"/>
    <property type="match status" value="1"/>
</dbReference>
<dbReference type="InterPro" id="IPR013787">
    <property type="entry name" value="S100_Ca-bd_sub"/>
</dbReference>
<dbReference type="InterPro" id="IPR018247">
    <property type="entry name" value="EF_Hand_1_Ca_BS"/>
</dbReference>
<dbReference type="GO" id="GO:0048471">
    <property type="term" value="C:perinuclear region of cytoplasm"/>
    <property type="evidence" value="ECO:0007669"/>
    <property type="project" value="TreeGrafter"/>
</dbReference>
<dbReference type="PROSITE" id="PS50222">
    <property type="entry name" value="EF_HAND_2"/>
    <property type="match status" value="1"/>
</dbReference>
<dbReference type="InterPro" id="IPR011992">
    <property type="entry name" value="EF-hand-dom_pair"/>
</dbReference>
<sequence length="180" mass="20439">MLIFENGLSMHQQMILEEIPQDISRANNLNEFPTKLSFDEAARRLVNYNKATKEKPQQAASLVPESSSCLSTLRYSMSRLEKAVVSMVEVFEEYATKDDKKQQLSGAELAELMRKELASPEFQGKVEPAVLQEAMTNLDKNHDGEINFREFSMFLATLARGYYRARNKGKGNKGKPDKPE</sequence>
<dbReference type="Proteomes" id="UP001356427">
    <property type="component" value="Unassembled WGS sequence"/>
</dbReference>
<organism evidence="4 5">
    <name type="scientific">Coregonus suidteri</name>
    <dbReference type="NCBI Taxonomy" id="861788"/>
    <lineage>
        <taxon>Eukaryota</taxon>
        <taxon>Metazoa</taxon>
        <taxon>Chordata</taxon>
        <taxon>Craniata</taxon>
        <taxon>Vertebrata</taxon>
        <taxon>Euteleostomi</taxon>
        <taxon>Actinopterygii</taxon>
        <taxon>Neopterygii</taxon>
        <taxon>Teleostei</taxon>
        <taxon>Protacanthopterygii</taxon>
        <taxon>Salmoniformes</taxon>
        <taxon>Salmonidae</taxon>
        <taxon>Coregoninae</taxon>
        <taxon>Coregonus</taxon>
    </lineage>
</organism>
<dbReference type="Pfam" id="PF01023">
    <property type="entry name" value="S_100"/>
    <property type="match status" value="1"/>
</dbReference>
<keyword evidence="2" id="KW-0106">Calcium</keyword>
<dbReference type="Gene3D" id="1.10.238.10">
    <property type="entry name" value="EF-hand"/>
    <property type="match status" value="1"/>
</dbReference>
<dbReference type="PROSITE" id="PS00018">
    <property type="entry name" value="EF_HAND_1"/>
    <property type="match status" value="1"/>
</dbReference>
<evidence type="ECO:0000313" key="5">
    <source>
        <dbReference type="Proteomes" id="UP001356427"/>
    </source>
</evidence>
<dbReference type="GO" id="GO:0005509">
    <property type="term" value="F:calcium ion binding"/>
    <property type="evidence" value="ECO:0007669"/>
    <property type="project" value="InterPro"/>
</dbReference>
<evidence type="ECO:0000313" key="4">
    <source>
        <dbReference type="EMBL" id="KAK6326861.1"/>
    </source>
</evidence>
<name>A0AAN8MHE2_9TELE</name>
<dbReference type="PANTHER" id="PTHR11639:SF126">
    <property type="entry name" value="S100 CALCIUM-BINDING PROTEIN W"/>
    <property type="match status" value="1"/>
</dbReference>
<dbReference type="InterPro" id="IPR002048">
    <property type="entry name" value="EF_hand_dom"/>
</dbReference>
<keyword evidence="5" id="KW-1185">Reference proteome</keyword>
<dbReference type="GO" id="GO:0048306">
    <property type="term" value="F:calcium-dependent protein binding"/>
    <property type="evidence" value="ECO:0007669"/>
    <property type="project" value="TreeGrafter"/>
</dbReference>
<gene>
    <name evidence="4" type="ORF">J4Q44_G00025060</name>
</gene>
<dbReference type="GO" id="GO:0046914">
    <property type="term" value="F:transition metal ion binding"/>
    <property type="evidence" value="ECO:0007669"/>
    <property type="project" value="InterPro"/>
</dbReference>
<dbReference type="CDD" id="cd00213">
    <property type="entry name" value="S-100"/>
    <property type="match status" value="1"/>
</dbReference>
<dbReference type="PANTHER" id="PTHR11639">
    <property type="entry name" value="S100 CALCIUM-BINDING PROTEIN"/>
    <property type="match status" value="1"/>
</dbReference>
<proteinExistence type="predicted"/>
<accession>A0AAN8MHE2</accession>
<dbReference type="InterPro" id="IPR034325">
    <property type="entry name" value="S-100_dom"/>
</dbReference>
<protein>
    <recommendedName>
        <fullName evidence="3">EF-hand domain-containing protein</fullName>
    </recommendedName>
</protein>
<comment type="caution">
    <text evidence="4">The sequence shown here is derived from an EMBL/GenBank/DDBJ whole genome shotgun (WGS) entry which is preliminary data.</text>
</comment>
<feature type="domain" description="EF-hand" evidence="3">
    <location>
        <begin position="126"/>
        <end position="161"/>
    </location>
</feature>
<reference evidence="4 5" key="1">
    <citation type="submission" date="2021-04" db="EMBL/GenBank/DDBJ databases">
        <authorList>
            <person name="De Guttry C."/>
            <person name="Zahm M."/>
            <person name="Klopp C."/>
            <person name="Cabau C."/>
            <person name="Louis A."/>
            <person name="Berthelot C."/>
            <person name="Parey E."/>
            <person name="Roest Crollius H."/>
            <person name="Montfort J."/>
            <person name="Robinson-Rechavi M."/>
            <person name="Bucao C."/>
            <person name="Bouchez O."/>
            <person name="Gislard M."/>
            <person name="Lluch J."/>
            <person name="Milhes M."/>
            <person name="Lampietro C."/>
            <person name="Lopez Roques C."/>
            <person name="Donnadieu C."/>
            <person name="Braasch I."/>
            <person name="Desvignes T."/>
            <person name="Postlethwait J."/>
            <person name="Bobe J."/>
            <person name="Wedekind C."/>
            <person name="Guiguen Y."/>
        </authorList>
    </citation>
    <scope>NUCLEOTIDE SEQUENCE [LARGE SCALE GENOMIC DNA]</scope>
    <source>
        <strain evidence="4">Cs_M1</strain>
        <tissue evidence="4">Blood</tissue>
    </source>
</reference>
<dbReference type="AlphaFoldDB" id="A0AAN8MHE2"/>
<dbReference type="GO" id="GO:0005615">
    <property type="term" value="C:extracellular space"/>
    <property type="evidence" value="ECO:0007669"/>
    <property type="project" value="TreeGrafter"/>
</dbReference>
<dbReference type="EMBL" id="JAGTTL010000002">
    <property type="protein sequence ID" value="KAK6326861.1"/>
    <property type="molecule type" value="Genomic_DNA"/>
</dbReference>